<gene>
    <name evidence="2" type="ORF">H6A13_09395</name>
</gene>
<dbReference type="EMBL" id="JACJLV010000030">
    <property type="protein sequence ID" value="MBM6827302.1"/>
    <property type="molecule type" value="Genomic_DNA"/>
</dbReference>
<dbReference type="AlphaFoldDB" id="A0A938X2M6"/>
<keyword evidence="3" id="KW-1185">Reference proteome</keyword>
<keyword evidence="1" id="KW-0812">Transmembrane</keyword>
<keyword evidence="1" id="KW-0472">Membrane</keyword>
<evidence type="ECO:0000313" key="3">
    <source>
        <dbReference type="Proteomes" id="UP000713880"/>
    </source>
</evidence>
<dbReference type="RefSeq" id="WP_204909323.1">
    <property type="nucleotide sequence ID" value="NZ_JACJLV010000030.1"/>
</dbReference>
<proteinExistence type="predicted"/>
<dbReference type="Pfam" id="PF18975">
    <property type="entry name" value="DUF5711"/>
    <property type="match status" value="1"/>
</dbReference>
<dbReference type="InterPro" id="IPR011042">
    <property type="entry name" value="6-blade_b-propeller_TolB-like"/>
</dbReference>
<evidence type="ECO:0000313" key="2">
    <source>
        <dbReference type="EMBL" id="MBM6827302.1"/>
    </source>
</evidence>
<dbReference type="Proteomes" id="UP000713880">
    <property type="component" value="Unassembled WGS sequence"/>
</dbReference>
<dbReference type="SUPFAM" id="SSF63829">
    <property type="entry name" value="Calcium-dependent phosphotriesterase"/>
    <property type="match status" value="1"/>
</dbReference>
<name>A0A938X2M6_9CLOT</name>
<reference evidence="2" key="1">
    <citation type="submission" date="2020-08" db="EMBL/GenBank/DDBJ databases">
        <authorList>
            <person name="Cejkova D."/>
            <person name="Kubasova T."/>
            <person name="Jahodarova E."/>
            <person name="Rychlik I."/>
        </authorList>
    </citation>
    <scope>NUCLEOTIDE SEQUENCE</scope>
    <source>
        <strain evidence="2">An420c</strain>
    </source>
</reference>
<feature type="transmembrane region" description="Helical" evidence="1">
    <location>
        <begin position="40"/>
        <end position="58"/>
    </location>
</feature>
<evidence type="ECO:0000256" key="1">
    <source>
        <dbReference type="SAM" id="Phobius"/>
    </source>
</evidence>
<dbReference type="InterPro" id="IPR043765">
    <property type="entry name" value="DUF5711"/>
</dbReference>
<dbReference type="Gene3D" id="2.120.10.30">
    <property type="entry name" value="TolB, C-terminal domain"/>
    <property type="match status" value="1"/>
</dbReference>
<protein>
    <submittedName>
        <fullName evidence="2">Uncharacterized protein</fullName>
    </submittedName>
</protein>
<reference evidence="2" key="2">
    <citation type="journal article" date="2021" name="Sci. Rep.">
        <title>The distribution of antibiotic resistance genes in chicken gut microbiota commensals.</title>
        <authorList>
            <person name="Juricova H."/>
            <person name="Matiasovicova J."/>
            <person name="Kubasova T."/>
            <person name="Cejkova D."/>
            <person name="Rychlik I."/>
        </authorList>
    </citation>
    <scope>NUCLEOTIDE SEQUENCE</scope>
    <source>
        <strain evidence="2">An420c</strain>
    </source>
</reference>
<accession>A0A938X2M6</accession>
<keyword evidence="1" id="KW-1133">Transmembrane helix</keyword>
<organism evidence="2 3">
    <name type="scientific">Mordavella massiliensis</name>
    <dbReference type="NCBI Taxonomy" id="1871024"/>
    <lineage>
        <taxon>Bacteria</taxon>
        <taxon>Bacillati</taxon>
        <taxon>Bacillota</taxon>
        <taxon>Clostridia</taxon>
        <taxon>Eubacteriales</taxon>
        <taxon>Clostridiaceae</taxon>
        <taxon>Mordavella</taxon>
    </lineage>
</organism>
<sequence length="402" mass="44993">MIHWEKKNLRIVRELKKSDQPKTEEQEQFEKARKKRWKKTALIAAVVVALAVGVYLLINLQTYTSARALDTYAVSGASGSAYEQFADGVLKYSRDGISYLNQHGEEMWNQPYQMKNPVVDVNESSAAVADKGGNAVLVFNEEGVRGETQTNLPIERVRVSEQGIVSVILTDENEARVLCYDAAGNLLVENKTSMNGTGYPLDVALSPDGETMQVLYLYTEAGAVKSRVIYYNFGESGEEKTDHLVAQMEYEDTVMASGFFMDENISVAVGDNRLTIYRGGNVPEETENIEIKKQIKSVFHNEKYIGMVLKNEGKEGYELRLYNTRGQVAMSENFTGDYSHVKLCGSQVIMYDGKNCSIFTRGGIHKFDGEMNSNILEIFPVPGVNKYIVMNENGLEVVRLVK</sequence>
<comment type="caution">
    <text evidence="2">The sequence shown here is derived from an EMBL/GenBank/DDBJ whole genome shotgun (WGS) entry which is preliminary data.</text>
</comment>